<sequence length="212" mass="24645">MKILLRLASYLLHPLWMPFAGSLFYFIFTPRFFPREIIEAKLLAIAIITIFIPIVFYFLLKNLGKAGTIFLDEVGERKWPLFFFILLIAMVLNQVLNIYNYPALFYYFAGILISSIIAYILSWFQIKVSLHMVGISGLLMFVIGFCVYFHLYFIYSISFLIIATGLSASSRLYYKAHTKWELFLGLITGLAPQAIMFGFWFTEYRMSNLFSG</sequence>
<keyword evidence="3" id="KW-1185">Reference proteome</keyword>
<feature type="transmembrane region" description="Helical" evidence="1">
    <location>
        <begin position="105"/>
        <end position="126"/>
    </location>
</feature>
<evidence type="ECO:0008006" key="4">
    <source>
        <dbReference type="Google" id="ProtNLM"/>
    </source>
</evidence>
<gene>
    <name evidence="2" type="ORF">SAMN04488552_1071</name>
</gene>
<name>A0A1H1M101_9FLAO</name>
<reference evidence="2 3" key="1">
    <citation type="submission" date="2016-10" db="EMBL/GenBank/DDBJ databases">
        <authorList>
            <person name="Varghese N."/>
            <person name="Submissions S."/>
        </authorList>
    </citation>
    <scope>NUCLEOTIDE SEQUENCE [LARGE SCALE GENOMIC DNA]</scope>
    <source>
        <strain evidence="2 3">Mar_2010_102</strain>
    </source>
</reference>
<evidence type="ECO:0000313" key="2">
    <source>
        <dbReference type="EMBL" id="SDR79699.1"/>
    </source>
</evidence>
<feature type="transmembrane region" description="Helical" evidence="1">
    <location>
        <begin position="7"/>
        <end position="28"/>
    </location>
</feature>
<proteinExistence type="predicted"/>
<dbReference type="EMBL" id="LT629745">
    <property type="protein sequence ID" value="SDR79699.1"/>
    <property type="molecule type" value="Genomic_DNA"/>
</dbReference>
<keyword evidence="1" id="KW-1133">Transmembrane helix</keyword>
<accession>A0A1H1M101</accession>
<feature type="transmembrane region" description="Helical" evidence="1">
    <location>
        <begin position="81"/>
        <end position="99"/>
    </location>
</feature>
<keyword evidence="1" id="KW-0812">Transmembrane</keyword>
<feature type="transmembrane region" description="Helical" evidence="1">
    <location>
        <begin position="182"/>
        <end position="201"/>
    </location>
</feature>
<keyword evidence="1" id="KW-0472">Membrane</keyword>
<protein>
    <recommendedName>
        <fullName evidence="4">PAP2 superfamily protein</fullName>
    </recommendedName>
</protein>
<evidence type="ECO:0000313" key="3">
    <source>
        <dbReference type="Proteomes" id="UP000198858"/>
    </source>
</evidence>
<dbReference type="AlphaFoldDB" id="A0A1H1M101"/>
<dbReference type="RefSeq" id="WP_089661584.1">
    <property type="nucleotide sequence ID" value="NZ_LT629745.1"/>
</dbReference>
<organism evidence="2 3">
    <name type="scientific">Christiangramia echinicola</name>
    <dbReference type="NCBI Taxonomy" id="279359"/>
    <lineage>
        <taxon>Bacteria</taxon>
        <taxon>Pseudomonadati</taxon>
        <taxon>Bacteroidota</taxon>
        <taxon>Flavobacteriia</taxon>
        <taxon>Flavobacteriales</taxon>
        <taxon>Flavobacteriaceae</taxon>
        <taxon>Christiangramia</taxon>
    </lineage>
</organism>
<dbReference type="STRING" id="1250231.SAMN04488552_1071"/>
<dbReference type="Proteomes" id="UP000198858">
    <property type="component" value="Chromosome I"/>
</dbReference>
<evidence type="ECO:0000256" key="1">
    <source>
        <dbReference type="SAM" id="Phobius"/>
    </source>
</evidence>
<feature type="transmembrane region" description="Helical" evidence="1">
    <location>
        <begin position="138"/>
        <end position="162"/>
    </location>
</feature>
<feature type="transmembrane region" description="Helical" evidence="1">
    <location>
        <begin position="40"/>
        <end position="60"/>
    </location>
</feature>